<dbReference type="Pfam" id="PF00072">
    <property type="entry name" value="Response_reg"/>
    <property type="match status" value="1"/>
</dbReference>
<evidence type="ECO:0000259" key="5">
    <source>
        <dbReference type="PROSITE" id="PS50110"/>
    </source>
</evidence>
<dbReference type="PANTHER" id="PTHR44591:SF3">
    <property type="entry name" value="RESPONSE REGULATORY DOMAIN-CONTAINING PROTEIN"/>
    <property type="match status" value="1"/>
</dbReference>
<dbReference type="EMBL" id="JAOQNS010000013">
    <property type="protein sequence ID" value="MCW2309623.1"/>
    <property type="molecule type" value="Genomic_DNA"/>
</dbReference>
<dbReference type="CDD" id="cd00156">
    <property type="entry name" value="REC"/>
    <property type="match status" value="1"/>
</dbReference>
<evidence type="ECO:0000256" key="4">
    <source>
        <dbReference type="PROSITE-ProRule" id="PRU00169"/>
    </source>
</evidence>
<feature type="domain" description="Response regulatory" evidence="5">
    <location>
        <begin position="8"/>
        <end position="131"/>
    </location>
</feature>
<dbReference type="InterPro" id="IPR050595">
    <property type="entry name" value="Bact_response_regulator"/>
</dbReference>
<dbReference type="SUPFAM" id="SSF52172">
    <property type="entry name" value="CheY-like"/>
    <property type="match status" value="1"/>
</dbReference>
<dbReference type="SMART" id="SM00448">
    <property type="entry name" value="REC"/>
    <property type="match status" value="1"/>
</dbReference>
<keyword evidence="6" id="KW-0238">DNA-binding</keyword>
<evidence type="ECO:0000256" key="1">
    <source>
        <dbReference type="ARBA" id="ARBA00022553"/>
    </source>
</evidence>
<dbReference type="InterPro" id="IPR011006">
    <property type="entry name" value="CheY-like_superfamily"/>
</dbReference>
<keyword evidence="2" id="KW-0805">Transcription regulation</keyword>
<evidence type="ECO:0000256" key="3">
    <source>
        <dbReference type="ARBA" id="ARBA00023163"/>
    </source>
</evidence>
<feature type="modified residue" description="4-aspartylphosphate" evidence="4">
    <location>
        <position position="64"/>
    </location>
</feature>
<evidence type="ECO:0000313" key="6">
    <source>
        <dbReference type="EMBL" id="MCW2309623.1"/>
    </source>
</evidence>
<evidence type="ECO:0000256" key="2">
    <source>
        <dbReference type="ARBA" id="ARBA00023015"/>
    </source>
</evidence>
<comment type="caution">
    <text evidence="6">The sequence shown here is derived from an EMBL/GenBank/DDBJ whole genome shotgun (WGS) entry which is preliminary data.</text>
</comment>
<dbReference type="Gene3D" id="3.40.50.2300">
    <property type="match status" value="1"/>
</dbReference>
<reference evidence="7" key="1">
    <citation type="submission" date="2023-07" db="EMBL/GenBank/DDBJ databases">
        <title>Genome sequencing of Purple Non-Sulfur Bacteria from various extreme environments.</title>
        <authorList>
            <person name="Mayer M."/>
        </authorList>
    </citation>
    <scope>NUCLEOTIDE SEQUENCE [LARGE SCALE GENOMIC DNA]</scope>
    <source>
        <strain evidence="7">DSM 17935</strain>
    </source>
</reference>
<dbReference type="PANTHER" id="PTHR44591">
    <property type="entry name" value="STRESS RESPONSE REGULATOR PROTEIN 1"/>
    <property type="match status" value="1"/>
</dbReference>
<keyword evidence="1 4" id="KW-0597">Phosphoprotein</keyword>
<dbReference type="GO" id="GO:0003677">
    <property type="term" value="F:DNA binding"/>
    <property type="evidence" value="ECO:0007669"/>
    <property type="project" value="UniProtKB-KW"/>
</dbReference>
<evidence type="ECO:0000313" key="7">
    <source>
        <dbReference type="Proteomes" id="UP001209755"/>
    </source>
</evidence>
<dbReference type="InterPro" id="IPR001789">
    <property type="entry name" value="Sig_transdc_resp-reg_receiver"/>
</dbReference>
<accession>A0ABT3HGU9</accession>
<dbReference type="RefSeq" id="WP_264603195.1">
    <property type="nucleotide sequence ID" value="NZ_JAOQNS010000013.1"/>
</dbReference>
<protein>
    <submittedName>
        <fullName evidence="6">DNA-binding response OmpR family regulator</fullName>
    </submittedName>
</protein>
<organism evidence="6 7">
    <name type="scientific">Rhodobium gokarnense</name>
    <dbReference type="NCBI Taxonomy" id="364296"/>
    <lineage>
        <taxon>Bacteria</taxon>
        <taxon>Pseudomonadati</taxon>
        <taxon>Pseudomonadota</taxon>
        <taxon>Alphaproteobacteria</taxon>
        <taxon>Hyphomicrobiales</taxon>
        <taxon>Rhodobiaceae</taxon>
        <taxon>Rhodobium</taxon>
    </lineage>
</organism>
<keyword evidence="3" id="KW-0804">Transcription</keyword>
<gene>
    <name evidence="6" type="ORF">M2319_003979</name>
</gene>
<proteinExistence type="predicted"/>
<name>A0ABT3HGU9_9HYPH</name>
<dbReference type="Proteomes" id="UP001209755">
    <property type="component" value="Unassembled WGS sequence"/>
</dbReference>
<sequence>MTQTNVTDLHFIDDSPDEFMITRLCLRREKINVTLSTYAEFDEFEKKVLETEGALGNSDLVVVDLNLTVSSGIDAVRALRRNKNCEGLIVGICTGSEDPKDRLDAMRAGADFFVTKPLNGAALERICEVVNDLACVSETDGGRILVRQCS</sequence>
<dbReference type="PROSITE" id="PS50110">
    <property type="entry name" value="RESPONSE_REGULATORY"/>
    <property type="match status" value="1"/>
</dbReference>
<keyword evidence="7" id="KW-1185">Reference proteome</keyword>